<evidence type="ECO:0000313" key="10">
    <source>
        <dbReference type="Proteomes" id="UP000481861"/>
    </source>
</evidence>
<accession>A0A7C8M4Q7</accession>
<evidence type="ECO:0000256" key="1">
    <source>
        <dbReference type="ARBA" id="ARBA00011073"/>
    </source>
</evidence>
<dbReference type="InterPro" id="IPR050131">
    <property type="entry name" value="Peptidase_S8_subtilisin-like"/>
</dbReference>
<protein>
    <submittedName>
        <fullName evidence="9">Peptidase S8/S53 domain-containing protein</fullName>
    </submittedName>
</protein>
<name>A0A7C8M4Q7_9PLEO</name>
<dbReference type="Pfam" id="PF00082">
    <property type="entry name" value="Peptidase_S8"/>
    <property type="match status" value="1"/>
</dbReference>
<feature type="region of interest" description="Disordered" evidence="6">
    <location>
        <begin position="475"/>
        <end position="499"/>
    </location>
</feature>
<evidence type="ECO:0000256" key="4">
    <source>
        <dbReference type="ARBA" id="ARBA00022825"/>
    </source>
</evidence>
<dbReference type="InterPro" id="IPR036852">
    <property type="entry name" value="Peptidase_S8/S53_dom_sf"/>
</dbReference>
<proteinExistence type="inferred from homology"/>
<evidence type="ECO:0000256" key="6">
    <source>
        <dbReference type="SAM" id="MobiDB-lite"/>
    </source>
</evidence>
<keyword evidence="2" id="KW-0645">Protease</keyword>
<feature type="domain" description="Peptidase S8/S53" evidence="8">
    <location>
        <begin position="216"/>
        <end position="428"/>
    </location>
</feature>
<dbReference type="PANTHER" id="PTHR43806">
    <property type="entry name" value="PEPTIDASE S8"/>
    <property type="match status" value="1"/>
</dbReference>
<evidence type="ECO:0000256" key="2">
    <source>
        <dbReference type="ARBA" id="ARBA00022670"/>
    </source>
</evidence>
<dbReference type="Proteomes" id="UP000481861">
    <property type="component" value="Unassembled WGS sequence"/>
</dbReference>
<feature type="signal peptide" evidence="7">
    <location>
        <begin position="1"/>
        <end position="18"/>
    </location>
</feature>
<keyword evidence="4" id="KW-0720">Serine protease</keyword>
<dbReference type="InterPro" id="IPR015500">
    <property type="entry name" value="Peptidase_S8_subtilisin-rel"/>
</dbReference>
<dbReference type="PRINTS" id="PR00723">
    <property type="entry name" value="SUBTILISIN"/>
</dbReference>
<keyword evidence="3" id="KW-0378">Hydrolase</keyword>
<keyword evidence="7" id="KW-0732">Signal</keyword>
<dbReference type="PROSITE" id="PS00137">
    <property type="entry name" value="SUBTILASE_HIS"/>
    <property type="match status" value="1"/>
</dbReference>
<dbReference type="InterPro" id="IPR000209">
    <property type="entry name" value="Peptidase_S8/S53_dom"/>
</dbReference>
<dbReference type="SUPFAM" id="SSF52743">
    <property type="entry name" value="Subtilisin-like"/>
    <property type="match status" value="1"/>
</dbReference>
<gene>
    <name evidence="9" type="ORF">BDV95DRAFT_598136</name>
</gene>
<dbReference type="AlphaFoldDB" id="A0A7C8M4Q7"/>
<comment type="similarity">
    <text evidence="1 5">Belongs to the peptidase S8 family.</text>
</comment>
<dbReference type="GO" id="GO:0006508">
    <property type="term" value="P:proteolysis"/>
    <property type="evidence" value="ECO:0007669"/>
    <property type="project" value="UniProtKB-KW"/>
</dbReference>
<keyword evidence="10" id="KW-1185">Reference proteome</keyword>
<dbReference type="PANTHER" id="PTHR43806:SF11">
    <property type="entry name" value="CEREVISIN-RELATED"/>
    <property type="match status" value="1"/>
</dbReference>
<evidence type="ECO:0000313" key="9">
    <source>
        <dbReference type="EMBL" id="KAF2867475.1"/>
    </source>
</evidence>
<dbReference type="PROSITE" id="PS51892">
    <property type="entry name" value="SUBTILASE"/>
    <property type="match status" value="1"/>
</dbReference>
<feature type="region of interest" description="Disordered" evidence="6">
    <location>
        <begin position="363"/>
        <end position="384"/>
    </location>
</feature>
<dbReference type="InterPro" id="IPR022398">
    <property type="entry name" value="Peptidase_S8_His-AS"/>
</dbReference>
<feature type="chain" id="PRO_5028936540" evidence="7">
    <location>
        <begin position="19"/>
        <end position="616"/>
    </location>
</feature>
<comment type="caution">
    <text evidence="9">The sequence shown here is derived from an EMBL/GenBank/DDBJ whole genome shotgun (WGS) entry which is preliminary data.</text>
</comment>
<reference evidence="9 10" key="1">
    <citation type="submission" date="2020-01" db="EMBL/GenBank/DDBJ databases">
        <authorList>
            <consortium name="DOE Joint Genome Institute"/>
            <person name="Haridas S."/>
            <person name="Albert R."/>
            <person name="Binder M."/>
            <person name="Bloem J."/>
            <person name="Labutti K."/>
            <person name="Salamov A."/>
            <person name="Andreopoulos B."/>
            <person name="Baker S.E."/>
            <person name="Barry K."/>
            <person name="Bills G."/>
            <person name="Bluhm B.H."/>
            <person name="Cannon C."/>
            <person name="Castanera R."/>
            <person name="Culley D.E."/>
            <person name="Daum C."/>
            <person name="Ezra D."/>
            <person name="Gonzalez J.B."/>
            <person name="Henrissat B."/>
            <person name="Kuo A."/>
            <person name="Liang C."/>
            <person name="Lipzen A."/>
            <person name="Lutzoni F."/>
            <person name="Magnuson J."/>
            <person name="Mondo S."/>
            <person name="Nolan M."/>
            <person name="Ohm R."/>
            <person name="Pangilinan J."/>
            <person name="Park H.-J.H."/>
            <person name="Ramirez L."/>
            <person name="Alfaro M."/>
            <person name="Sun H."/>
            <person name="Tritt A."/>
            <person name="Yoshinaga Y."/>
            <person name="Zwiers L.-H.L."/>
            <person name="Turgeon B.G."/>
            <person name="Goodwin S.B."/>
            <person name="Spatafora J.W."/>
            <person name="Crous P.W."/>
            <person name="Grigoriev I.V."/>
        </authorList>
    </citation>
    <scope>NUCLEOTIDE SEQUENCE [LARGE SCALE GENOMIC DNA]</scope>
    <source>
        <strain evidence="9 10">CBS 611.86</strain>
    </source>
</reference>
<dbReference type="Gene3D" id="3.40.50.200">
    <property type="entry name" value="Peptidase S8/S53 domain"/>
    <property type="match status" value="1"/>
</dbReference>
<dbReference type="GO" id="GO:0004252">
    <property type="term" value="F:serine-type endopeptidase activity"/>
    <property type="evidence" value="ECO:0007669"/>
    <property type="project" value="InterPro"/>
</dbReference>
<sequence>MFFLNTLLLASQAVLSMSAPIAPREAADWYLVYPTEPSNGPQVQETEQYLKSLLKTGSVVREGLTEGPGVQYWKVLTTPTIVNIIEANPQVRLVALNTPTPALHRRSDPKRYIVWANNRYDEDEMIETRKFLESKVTHEGQHINSFRAGWGALALDDAALEEEKKDDIDSLTHFVRESHEGKDTFIYVVEWGVAGEVTNKNKKCEFPAGQIDYLQTALSKDNKQWDNTDEHFYSHGTAVASIAAGQLYGVAKKAHLISVKSAVTASDSHEAFEEIQHDWILTPGREKKSVIISSMSEPKIYMEAEGKTDFEDAWMETLHECHEKGVPVVFASGSLQMEDPDREEVDLLPMSMESKTIPVINVGSAKKDGSRDPLSQGGPKLTVHAPGDAVEVQTKVNEAKFEYYGSSMAAPAVAGLIALYMAYDKPPWVEGDTPEPEGYARVQAIKDYIMSDKSSYERSPGIKMIWNGATEQNHKDAVEDPPVQPDSPEACADPTSKHKRSTCNSTVPITCHGLPSDKLSKVIAEEFCPQLGNMTISNSTSSKYLQDTADMVTITITALGNSTSPSETECTKNMGTLVSGCDKVSDMKAGGEANFFGWKYSIVPEVQRLNSSNARI</sequence>
<evidence type="ECO:0000256" key="5">
    <source>
        <dbReference type="PROSITE-ProRule" id="PRU01240"/>
    </source>
</evidence>
<dbReference type="EMBL" id="JAADJZ010000023">
    <property type="protein sequence ID" value="KAF2867475.1"/>
    <property type="molecule type" value="Genomic_DNA"/>
</dbReference>
<comment type="caution">
    <text evidence="5">Lacks conserved residue(s) required for the propagation of feature annotation.</text>
</comment>
<dbReference type="OrthoDB" id="1896086at2759"/>
<organism evidence="9 10">
    <name type="scientific">Massariosphaeria phaeospora</name>
    <dbReference type="NCBI Taxonomy" id="100035"/>
    <lineage>
        <taxon>Eukaryota</taxon>
        <taxon>Fungi</taxon>
        <taxon>Dikarya</taxon>
        <taxon>Ascomycota</taxon>
        <taxon>Pezizomycotina</taxon>
        <taxon>Dothideomycetes</taxon>
        <taxon>Pleosporomycetidae</taxon>
        <taxon>Pleosporales</taxon>
        <taxon>Pleosporales incertae sedis</taxon>
        <taxon>Massariosphaeria</taxon>
    </lineage>
</organism>
<evidence type="ECO:0000256" key="3">
    <source>
        <dbReference type="ARBA" id="ARBA00022801"/>
    </source>
</evidence>
<evidence type="ECO:0000256" key="7">
    <source>
        <dbReference type="SAM" id="SignalP"/>
    </source>
</evidence>
<evidence type="ECO:0000259" key="8">
    <source>
        <dbReference type="Pfam" id="PF00082"/>
    </source>
</evidence>